<protein>
    <recommendedName>
        <fullName evidence="6">Adenylate cyclase</fullName>
    </recommendedName>
</protein>
<dbReference type="SMART" id="SM00028">
    <property type="entry name" value="TPR"/>
    <property type="match status" value="2"/>
</dbReference>
<evidence type="ECO:0000256" key="3">
    <source>
        <dbReference type="SAM" id="Phobius"/>
    </source>
</evidence>
<sequence length="614" mass="66040">MEPSAADFHDALLRVIGSSTFRSSPRLSELLVHLVEQTLAGHADRLKGYAIALDVFGRDEGFDASSDSIVRVQMARLRKALAEYYGGEGVRDPARIVLSRGSYVPSLEMAAALQEPVSDDAGDDDAGDDGAAAEPEAAAAARLTLEAAERTGGGALEAGDVEAEPPVPPASSGGDEAVLPSTAPPGKRRAWVLLAVLALVSALVIIYWPGELRDTVVSRAGEMPRGPTVYVAPYSLTGGTVQAVHVRDGFQYDLVNYLSQLPNLAVIGLDPRGLSPTMEHRARTAPRGSTFVLQGAILISGDKFRVNSSLVRVPGGVVVWSESSDLMTVEPSRILQMQADIALGVASRLGQPYGVIHETKRHDLENHRSVSMDDYFCELEAFQFMREKRPETLPPVKECLTQAVTRQPNYSNAWALLSWIYTHEAVSRGAGASREALDAAEKAVAANATNAQAYQYLAIARFHEGDFVAAREAIGKALAISPNNAEILAEASRLLGVLGEHDNSPALAEKAISLNPGHPAWYWSGLTIDALYRRDGQKAVRYARLGADDYGLIPRYLLASALALNQQPKQAESVLVQAAKDFPKVARDRRELIREMHMPEFISGPLEAQGLLGG</sequence>
<reference evidence="4 5" key="1">
    <citation type="submission" date="2024-09" db="EMBL/GenBank/DDBJ databases">
        <authorList>
            <person name="Sun Q."/>
            <person name="Mori K."/>
        </authorList>
    </citation>
    <scope>NUCLEOTIDE SEQUENCE [LARGE SCALE GENOMIC DNA]</scope>
    <source>
        <strain evidence="4 5">CICC 11035S</strain>
    </source>
</reference>
<dbReference type="SUPFAM" id="SSF48452">
    <property type="entry name" value="TPR-like"/>
    <property type="match status" value="1"/>
</dbReference>
<dbReference type="Gene3D" id="1.25.40.10">
    <property type="entry name" value="Tetratricopeptide repeat domain"/>
    <property type="match status" value="1"/>
</dbReference>
<feature type="region of interest" description="Disordered" evidence="2">
    <location>
        <begin position="117"/>
        <end position="137"/>
    </location>
</feature>
<accession>A0ABV6S4L1</accession>
<proteinExistence type="predicted"/>
<feature type="region of interest" description="Disordered" evidence="2">
    <location>
        <begin position="155"/>
        <end position="181"/>
    </location>
</feature>
<dbReference type="RefSeq" id="WP_267220127.1">
    <property type="nucleotide sequence ID" value="NZ_JAPCWC010000006.1"/>
</dbReference>
<gene>
    <name evidence="4" type="ORF">ACFFF8_04015</name>
</gene>
<evidence type="ECO:0000256" key="1">
    <source>
        <dbReference type="PROSITE-ProRule" id="PRU00339"/>
    </source>
</evidence>
<evidence type="ECO:0000256" key="2">
    <source>
        <dbReference type="SAM" id="MobiDB-lite"/>
    </source>
</evidence>
<feature type="compositionally biased region" description="Acidic residues" evidence="2">
    <location>
        <begin position="117"/>
        <end position="128"/>
    </location>
</feature>
<comment type="caution">
    <text evidence="4">The sequence shown here is derived from an EMBL/GenBank/DDBJ whole genome shotgun (WGS) entry which is preliminary data.</text>
</comment>
<keyword evidence="3" id="KW-1133">Transmembrane helix</keyword>
<evidence type="ECO:0000313" key="5">
    <source>
        <dbReference type="Proteomes" id="UP001589858"/>
    </source>
</evidence>
<keyword evidence="5" id="KW-1185">Reference proteome</keyword>
<name>A0ABV6S4L1_9SPHN</name>
<dbReference type="InterPro" id="IPR011990">
    <property type="entry name" value="TPR-like_helical_dom_sf"/>
</dbReference>
<dbReference type="InterPro" id="IPR019734">
    <property type="entry name" value="TPR_rpt"/>
</dbReference>
<evidence type="ECO:0008006" key="6">
    <source>
        <dbReference type="Google" id="ProtNLM"/>
    </source>
</evidence>
<keyword evidence="3" id="KW-0472">Membrane</keyword>
<dbReference type="PROSITE" id="PS50005">
    <property type="entry name" value="TPR"/>
    <property type="match status" value="1"/>
</dbReference>
<organism evidence="4 5">
    <name type="scientific">Novosphingobium clariflavum</name>
    <dbReference type="NCBI Taxonomy" id="2029884"/>
    <lineage>
        <taxon>Bacteria</taxon>
        <taxon>Pseudomonadati</taxon>
        <taxon>Pseudomonadota</taxon>
        <taxon>Alphaproteobacteria</taxon>
        <taxon>Sphingomonadales</taxon>
        <taxon>Sphingomonadaceae</taxon>
        <taxon>Novosphingobium</taxon>
    </lineage>
</organism>
<dbReference type="EMBL" id="JBHLTM010000016">
    <property type="protein sequence ID" value="MFC0683754.1"/>
    <property type="molecule type" value="Genomic_DNA"/>
</dbReference>
<dbReference type="Proteomes" id="UP001589858">
    <property type="component" value="Unassembled WGS sequence"/>
</dbReference>
<keyword evidence="3" id="KW-0812">Transmembrane</keyword>
<feature type="transmembrane region" description="Helical" evidence="3">
    <location>
        <begin position="190"/>
        <end position="210"/>
    </location>
</feature>
<evidence type="ECO:0000313" key="4">
    <source>
        <dbReference type="EMBL" id="MFC0683754.1"/>
    </source>
</evidence>
<feature type="repeat" description="TPR" evidence="1">
    <location>
        <begin position="451"/>
        <end position="484"/>
    </location>
</feature>
<keyword evidence="1" id="KW-0802">TPR repeat</keyword>